<gene>
    <name evidence="1" type="ORF">EPI10_021490</name>
</gene>
<accession>A0A5B6WIF0</accession>
<proteinExistence type="predicted"/>
<comment type="caution">
    <text evidence="1">The sequence shown here is derived from an EMBL/GenBank/DDBJ whole genome shotgun (WGS) entry which is preliminary data.</text>
</comment>
<name>A0A5B6WIF0_9ROSI</name>
<reference evidence="2" key="1">
    <citation type="journal article" date="2019" name="Plant Biotechnol. J.">
        <title>Genome sequencing of the Australian wild diploid species Gossypium australe highlights disease resistance and delayed gland morphogenesis.</title>
        <authorList>
            <person name="Cai Y."/>
            <person name="Cai X."/>
            <person name="Wang Q."/>
            <person name="Wang P."/>
            <person name="Zhang Y."/>
            <person name="Cai C."/>
            <person name="Xu Y."/>
            <person name="Wang K."/>
            <person name="Zhou Z."/>
            <person name="Wang C."/>
            <person name="Geng S."/>
            <person name="Li B."/>
            <person name="Dong Q."/>
            <person name="Hou Y."/>
            <person name="Wang H."/>
            <person name="Ai P."/>
            <person name="Liu Z."/>
            <person name="Yi F."/>
            <person name="Sun M."/>
            <person name="An G."/>
            <person name="Cheng J."/>
            <person name="Zhang Y."/>
            <person name="Shi Q."/>
            <person name="Xie Y."/>
            <person name="Shi X."/>
            <person name="Chang Y."/>
            <person name="Huang F."/>
            <person name="Chen Y."/>
            <person name="Hong S."/>
            <person name="Mi L."/>
            <person name="Sun Q."/>
            <person name="Zhang L."/>
            <person name="Zhou B."/>
            <person name="Peng R."/>
            <person name="Zhang X."/>
            <person name="Liu F."/>
        </authorList>
    </citation>
    <scope>NUCLEOTIDE SEQUENCE [LARGE SCALE GENOMIC DNA]</scope>
    <source>
        <strain evidence="2">cv. PA1801</strain>
    </source>
</reference>
<dbReference type="Proteomes" id="UP000325315">
    <property type="component" value="Unassembled WGS sequence"/>
</dbReference>
<organism evidence="1 2">
    <name type="scientific">Gossypium australe</name>
    <dbReference type="NCBI Taxonomy" id="47621"/>
    <lineage>
        <taxon>Eukaryota</taxon>
        <taxon>Viridiplantae</taxon>
        <taxon>Streptophyta</taxon>
        <taxon>Embryophyta</taxon>
        <taxon>Tracheophyta</taxon>
        <taxon>Spermatophyta</taxon>
        <taxon>Magnoliopsida</taxon>
        <taxon>eudicotyledons</taxon>
        <taxon>Gunneridae</taxon>
        <taxon>Pentapetalae</taxon>
        <taxon>rosids</taxon>
        <taxon>malvids</taxon>
        <taxon>Malvales</taxon>
        <taxon>Malvaceae</taxon>
        <taxon>Malvoideae</taxon>
        <taxon>Gossypium</taxon>
    </lineage>
</organism>
<keyword evidence="2" id="KW-1185">Reference proteome</keyword>
<evidence type="ECO:0000313" key="1">
    <source>
        <dbReference type="EMBL" id="KAA3481094.1"/>
    </source>
</evidence>
<evidence type="ECO:0000313" key="2">
    <source>
        <dbReference type="Proteomes" id="UP000325315"/>
    </source>
</evidence>
<protein>
    <submittedName>
        <fullName evidence="1">Integrase core domain containing protein</fullName>
    </submittedName>
</protein>
<dbReference type="EMBL" id="SMMG02000003">
    <property type="protein sequence ID" value="KAA3481094.1"/>
    <property type="molecule type" value="Genomic_DNA"/>
</dbReference>
<sequence length="86" mass="9905">MGCYGYNDLIELIEAEIIEELGELIDVKQLENRARRSFKSLNFSNNSFKPPRPSIDYPPLLELKPFPALLKYVYLGDNNTLLTVDQ</sequence>
<dbReference type="OrthoDB" id="1306327at2759"/>
<dbReference type="AlphaFoldDB" id="A0A5B6WIF0"/>